<dbReference type="STRING" id="1461693.ATO10_04882"/>
<evidence type="ECO:0000256" key="6">
    <source>
        <dbReference type="ARBA" id="ARBA00023049"/>
    </source>
</evidence>
<dbReference type="InterPro" id="IPR024077">
    <property type="entry name" value="Neurolysin/TOP_dom2"/>
</dbReference>
<dbReference type="PATRIC" id="fig|1461693.3.peg.996"/>
<evidence type="ECO:0000313" key="9">
    <source>
        <dbReference type="EMBL" id="KCV82916.1"/>
    </source>
</evidence>
<keyword evidence="5 7" id="KW-0862">Zinc</keyword>
<evidence type="ECO:0000259" key="8">
    <source>
        <dbReference type="Pfam" id="PF01432"/>
    </source>
</evidence>
<evidence type="ECO:0000256" key="3">
    <source>
        <dbReference type="ARBA" id="ARBA00022723"/>
    </source>
</evidence>
<evidence type="ECO:0000256" key="4">
    <source>
        <dbReference type="ARBA" id="ARBA00022801"/>
    </source>
</evidence>
<comment type="similarity">
    <text evidence="1 7">Belongs to the peptidase M3 family.</text>
</comment>
<dbReference type="InterPro" id="IPR034005">
    <property type="entry name" value="M3A_DCP"/>
</dbReference>
<keyword evidence="4 7" id="KW-0378">Hydrolase</keyword>
<dbReference type="SUPFAM" id="SSF55486">
    <property type="entry name" value="Metalloproteases ('zincins'), catalytic domain"/>
    <property type="match status" value="1"/>
</dbReference>
<dbReference type="Proteomes" id="UP000024836">
    <property type="component" value="Unassembled WGS sequence"/>
</dbReference>
<dbReference type="Gene3D" id="3.40.390.10">
    <property type="entry name" value="Collagenase (Catalytic Domain)"/>
    <property type="match status" value="1"/>
</dbReference>
<dbReference type="InterPro" id="IPR001567">
    <property type="entry name" value="Pept_M3A_M3B_dom"/>
</dbReference>
<evidence type="ECO:0000256" key="5">
    <source>
        <dbReference type="ARBA" id="ARBA00022833"/>
    </source>
</evidence>
<dbReference type="EMBL" id="AQQY01000002">
    <property type="protein sequence ID" value="KCV82916.1"/>
    <property type="molecule type" value="Genomic_DNA"/>
</dbReference>
<dbReference type="Gene3D" id="1.10.1370.40">
    <property type="match status" value="1"/>
</dbReference>
<dbReference type="Pfam" id="PF01432">
    <property type="entry name" value="Peptidase_M3"/>
    <property type="match status" value="1"/>
</dbReference>
<dbReference type="Gene3D" id="1.10.1370.10">
    <property type="entry name" value="Neurolysin, domain 3"/>
    <property type="match status" value="1"/>
</dbReference>
<feature type="domain" description="Peptidase M3A/M3B catalytic" evidence="8">
    <location>
        <begin position="226"/>
        <end position="670"/>
    </location>
</feature>
<accession>A0A058ZPY9</accession>
<reference evidence="9 10" key="1">
    <citation type="submission" date="2013-04" db="EMBL/GenBank/DDBJ databases">
        <title>Shimia sp. 22II-S11-Z10 Genome Sequencing.</title>
        <authorList>
            <person name="Lai Q."/>
            <person name="Li G."/>
            <person name="Shao Z."/>
        </authorList>
    </citation>
    <scope>NUCLEOTIDE SEQUENCE [LARGE SCALE GENOMIC DNA]</scope>
    <source>
        <strain evidence="10">22II-S11-Z10</strain>
    </source>
</reference>
<dbReference type="eggNOG" id="COG0339">
    <property type="taxonomic scope" value="Bacteria"/>
</dbReference>
<comment type="cofactor">
    <cofactor evidence="7">
        <name>Zn(2+)</name>
        <dbReference type="ChEBI" id="CHEBI:29105"/>
    </cofactor>
    <text evidence="7">Binds 1 zinc ion.</text>
</comment>
<dbReference type="PANTHER" id="PTHR43660:SF1">
    <property type="entry name" value="DIPEPTIDYL CARBOXYPEPTIDASE"/>
    <property type="match status" value="1"/>
</dbReference>
<keyword evidence="2 7" id="KW-0645">Protease</keyword>
<dbReference type="GO" id="GO:0006508">
    <property type="term" value="P:proteolysis"/>
    <property type="evidence" value="ECO:0007669"/>
    <property type="project" value="UniProtKB-KW"/>
</dbReference>
<protein>
    <submittedName>
        <fullName evidence="9">Peptidyl-dipeptidase Dcp</fullName>
    </submittedName>
</protein>
<dbReference type="CDD" id="cd06456">
    <property type="entry name" value="M3A_DCP"/>
    <property type="match status" value="1"/>
</dbReference>
<dbReference type="GO" id="GO:0004222">
    <property type="term" value="F:metalloendopeptidase activity"/>
    <property type="evidence" value="ECO:0007669"/>
    <property type="project" value="InterPro"/>
</dbReference>
<organism evidence="9 10">
    <name type="scientific">Actibacterium atlanticum</name>
    <dbReference type="NCBI Taxonomy" id="1461693"/>
    <lineage>
        <taxon>Bacteria</taxon>
        <taxon>Pseudomonadati</taxon>
        <taxon>Pseudomonadota</taxon>
        <taxon>Alphaproteobacteria</taxon>
        <taxon>Rhodobacterales</taxon>
        <taxon>Roseobacteraceae</taxon>
        <taxon>Actibacterium</taxon>
    </lineage>
</organism>
<dbReference type="AlphaFoldDB" id="A0A058ZPY9"/>
<name>A0A058ZPY9_9RHOB</name>
<dbReference type="GO" id="GO:0004180">
    <property type="term" value="F:carboxypeptidase activity"/>
    <property type="evidence" value="ECO:0007669"/>
    <property type="project" value="TreeGrafter"/>
</dbReference>
<dbReference type="InterPro" id="IPR045090">
    <property type="entry name" value="Pept_M3A_M3B"/>
</dbReference>
<dbReference type="GO" id="GO:0046872">
    <property type="term" value="F:metal ion binding"/>
    <property type="evidence" value="ECO:0007669"/>
    <property type="project" value="UniProtKB-UniRule"/>
</dbReference>
<gene>
    <name evidence="9" type="ORF">ATO10_04882</name>
</gene>
<sequence length="673" mass="74279">MSNPFLRDWNTQFELPPFEAISDADFAPAFDALIKEARADIMAIADNADAPTFDNTINALERAGKGFDRMLGVFYSLAGADANDVRDGLQRDFAPKLAAYSSEITMNAALFARIETLWQARETLDLTDEQARVLMLTRRGFVRAGAQLQGAARDRLKDIKARLAVLGTQFTQNLLADERDWFMDLAEVDLDGLPDFVVAAARAAGSEKDADGPVVTLSRSLIVPFLQFSPRRDLREKAYEAWVARGANGGETDNRAIAAEILALRHERAQLLGYADFASYKLETEMAKTPDAVRGLLMDVWAPARAAAEADAEALETRMHGDGINGQLEAWDWRYYSEQRRKEEHDLDEAELKPYLQLERMIEASFACANRLFGLEFAELEAPMYHPDVRAWEVTRDGTHVAVFIGDYFARGSKRSGAWCSASRSQSKLDGVVTPVVHNVCNFAKPSDGEPALLSYDDARTLFHEFGHALHQMLSDVTYESISGTSVARDFVELPSQLYEHWLEVPEVLAEFATHADTGEAMPKDMLDRLLKAATYDMGFATVEYVASALVDLAFHEGTPPADPMAAQAQVLAEIGMPHAIRMRHATPHFAHVFAGDGYSAGYYSYMWSEVMDADAFAAFEEAGSAFDAGIAQSLEDNILSRGGSVEADTLYKQFRGRMPGVEALLKGRGLAA</sequence>
<evidence type="ECO:0000313" key="10">
    <source>
        <dbReference type="Proteomes" id="UP000024836"/>
    </source>
</evidence>
<dbReference type="FunFam" id="3.40.390.10:FF:000009">
    <property type="entry name" value="Oligopeptidase A"/>
    <property type="match status" value="1"/>
</dbReference>
<dbReference type="InterPro" id="IPR024079">
    <property type="entry name" value="MetalloPept_cat_dom_sf"/>
</dbReference>
<proteinExistence type="inferred from homology"/>
<dbReference type="RefSeq" id="WP_035248821.1">
    <property type="nucleotide sequence ID" value="NZ_AQQY01000002.1"/>
</dbReference>
<keyword evidence="3 7" id="KW-0479">Metal-binding</keyword>
<keyword evidence="6 7" id="KW-0482">Metalloprotease</keyword>
<evidence type="ECO:0000256" key="1">
    <source>
        <dbReference type="ARBA" id="ARBA00006040"/>
    </source>
</evidence>
<evidence type="ECO:0000256" key="2">
    <source>
        <dbReference type="ARBA" id="ARBA00022670"/>
    </source>
</evidence>
<comment type="caution">
    <text evidence="9">The sequence shown here is derived from an EMBL/GenBank/DDBJ whole genome shotgun (WGS) entry which is preliminary data.</text>
</comment>
<keyword evidence="10" id="KW-1185">Reference proteome</keyword>
<dbReference type="PANTHER" id="PTHR43660">
    <property type="entry name" value="DIPEPTIDYL CARBOXYPEPTIDASE"/>
    <property type="match status" value="1"/>
</dbReference>
<dbReference type="GO" id="GO:0005829">
    <property type="term" value="C:cytosol"/>
    <property type="evidence" value="ECO:0007669"/>
    <property type="project" value="TreeGrafter"/>
</dbReference>
<evidence type="ECO:0000256" key="7">
    <source>
        <dbReference type="RuleBase" id="RU003435"/>
    </source>
</evidence>
<dbReference type="OrthoDB" id="9773538at2"/>